<proteinExistence type="predicted"/>
<keyword evidence="3" id="KW-1185">Reference proteome</keyword>
<dbReference type="RefSeq" id="WP_425309019.1">
    <property type="nucleotide sequence ID" value="NZ_CP154795.1"/>
</dbReference>
<dbReference type="EMBL" id="CP154795">
    <property type="protein sequence ID" value="XAN07555.1"/>
    <property type="molecule type" value="Genomic_DNA"/>
</dbReference>
<dbReference type="InterPro" id="IPR021414">
    <property type="entry name" value="DUF3054"/>
</dbReference>
<reference evidence="2 3" key="1">
    <citation type="submission" date="2024-04" db="EMBL/GenBank/DDBJ databases">
        <title>Isolation of an actinomycete strain from pig manure.</title>
        <authorList>
            <person name="Gong T."/>
            <person name="Yu Z."/>
            <person name="An M."/>
            <person name="Wei C."/>
            <person name="Yang W."/>
            <person name="Liu L."/>
        </authorList>
    </citation>
    <scope>NUCLEOTIDE SEQUENCE [LARGE SCALE GENOMIC DNA]</scope>
    <source>
        <strain evidence="2 3">ZF39</strain>
    </source>
</reference>
<name>A0ABZ3FS64_9ACTN</name>
<keyword evidence="1" id="KW-1133">Transmembrane helix</keyword>
<feature type="transmembrane region" description="Helical" evidence="1">
    <location>
        <begin position="90"/>
        <end position="108"/>
    </location>
</feature>
<gene>
    <name evidence="2" type="ORF">AADG42_09690</name>
</gene>
<feature type="transmembrane region" description="Helical" evidence="1">
    <location>
        <begin position="59"/>
        <end position="78"/>
    </location>
</feature>
<protein>
    <submittedName>
        <fullName evidence="2">DUF3054 domain-containing protein</fullName>
    </submittedName>
</protein>
<dbReference type="Pfam" id="PF11255">
    <property type="entry name" value="DUF3054"/>
    <property type="match status" value="1"/>
</dbReference>
<keyword evidence="1" id="KW-0812">Transmembrane</keyword>
<evidence type="ECO:0000313" key="3">
    <source>
        <dbReference type="Proteomes" id="UP001442841"/>
    </source>
</evidence>
<organism evidence="2 3">
    <name type="scientific">Ammonicoccus fulvus</name>
    <dbReference type="NCBI Taxonomy" id="3138240"/>
    <lineage>
        <taxon>Bacteria</taxon>
        <taxon>Bacillati</taxon>
        <taxon>Actinomycetota</taxon>
        <taxon>Actinomycetes</taxon>
        <taxon>Propionibacteriales</taxon>
        <taxon>Propionibacteriaceae</taxon>
        <taxon>Ammonicoccus</taxon>
    </lineage>
</organism>
<feature type="transmembrane region" description="Helical" evidence="1">
    <location>
        <begin position="36"/>
        <end position="52"/>
    </location>
</feature>
<keyword evidence="1" id="KW-0472">Membrane</keyword>
<accession>A0ABZ3FS64</accession>
<evidence type="ECO:0000256" key="1">
    <source>
        <dbReference type="SAM" id="Phobius"/>
    </source>
</evidence>
<sequence length="128" mass="13861">MKVAGAIALDVALVLAFVTLSRLSHSQPMTPDGIAGTAWPFLVGLLIGWVVTRSWQSTLSFWAAFGVFIGTFAVGIAFRHLTYTGAQPSFVAMAFSVLSVLLMGWRLMAYLELRRREPEAALQTGTIA</sequence>
<evidence type="ECO:0000313" key="2">
    <source>
        <dbReference type="EMBL" id="XAN07555.1"/>
    </source>
</evidence>
<dbReference type="Proteomes" id="UP001442841">
    <property type="component" value="Chromosome"/>
</dbReference>